<protein>
    <submittedName>
        <fullName evidence="1">Uncharacterized protein</fullName>
    </submittedName>
</protein>
<evidence type="ECO:0000313" key="1">
    <source>
        <dbReference type="EMBL" id="KOO31980.1"/>
    </source>
</evidence>
<dbReference type="OrthoDB" id="426852at2759"/>
<dbReference type="Proteomes" id="UP000037460">
    <property type="component" value="Unassembled WGS sequence"/>
</dbReference>
<reference evidence="2" key="1">
    <citation type="journal article" date="2015" name="PLoS Genet.">
        <title>Genome Sequence and Transcriptome Analyses of Chrysochromulina tobin: Metabolic Tools for Enhanced Algal Fitness in the Prominent Order Prymnesiales (Haptophyceae).</title>
        <authorList>
            <person name="Hovde B.T."/>
            <person name="Deodato C.R."/>
            <person name="Hunsperger H.M."/>
            <person name="Ryken S.A."/>
            <person name="Yost W."/>
            <person name="Jha R.K."/>
            <person name="Patterson J."/>
            <person name="Monnat R.J. Jr."/>
            <person name="Barlow S.B."/>
            <person name="Starkenburg S.R."/>
            <person name="Cattolico R.A."/>
        </authorList>
    </citation>
    <scope>NUCLEOTIDE SEQUENCE</scope>
    <source>
        <strain evidence="2">CCMP291</strain>
    </source>
</reference>
<name>A0A0M0JZK8_9EUKA</name>
<dbReference type="AlphaFoldDB" id="A0A0M0JZK8"/>
<proteinExistence type="predicted"/>
<comment type="caution">
    <text evidence="1">The sequence shown here is derived from an EMBL/GenBank/DDBJ whole genome shotgun (WGS) entry which is preliminary data.</text>
</comment>
<sequence>MNFSGQFYKYKGETHLQAVLRRIGLAFVSSPLVERERVICNETRLMEYIEAFEASEKGQASRGIVLLADELNQIGSPLDEESSNFLKAEFLDKAKRYLVFTSHVFMDVEGEAELDKNLAPKRAMPSVRGVHLARLPVCTDVETLRKTWQPKSNALTRCEVALYGGIPGLIRASLEGSFNIRHRYERGNVVIAPREAVGLLEAFVRALRTGDVSSSLFRFFMFSSAFNVGVETKLQWPVCYIAPILDCPPFFKVHAIYSFDQIVVQPLIAHAKDVSSGKAWEIVVRAGILINALDASLNSGVRGPFGIAQNLERPAGKLRVVHFTLPEEVRTIEVALERVKLALSGLGRHVLMVVSFSYGNFPELDGILWLQCGSVCRKFGYQAKMRKGYPGTQPPSELDDCFLVRGDAPSKASYQQGWKYMSRDEVKELLGFSLESLIPSQWPEAPGST</sequence>
<evidence type="ECO:0000313" key="2">
    <source>
        <dbReference type="Proteomes" id="UP000037460"/>
    </source>
</evidence>
<dbReference type="EMBL" id="JWZX01001877">
    <property type="protein sequence ID" value="KOO31980.1"/>
    <property type="molecule type" value="Genomic_DNA"/>
</dbReference>
<keyword evidence="2" id="KW-1185">Reference proteome</keyword>
<gene>
    <name evidence="1" type="ORF">Ctob_009208</name>
</gene>
<organism evidence="1 2">
    <name type="scientific">Chrysochromulina tobinii</name>
    <dbReference type="NCBI Taxonomy" id="1460289"/>
    <lineage>
        <taxon>Eukaryota</taxon>
        <taxon>Haptista</taxon>
        <taxon>Haptophyta</taxon>
        <taxon>Prymnesiophyceae</taxon>
        <taxon>Prymnesiales</taxon>
        <taxon>Chrysochromulinaceae</taxon>
        <taxon>Chrysochromulina</taxon>
    </lineage>
</organism>
<accession>A0A0M0JZK8</accession>